<dbReference type="PROSITE" id="PS51782">
    <property type="entry name" value="LYSM"/>
    <property type="match status" value="1"/>
</dbReference>
<dbReference type="InterPro" id="IPR008271">
    <property type="entry name" value="Ser/Thr_kinase_AS"/>
</dbReference>
<keyword evidence="7 18" id="KW-0418">Kinase</keyword>
<evidence type="ECO:0000256" key="14">
    <source>
        <dbReference type="SAM" id="Phobius"/>
    </source>
</evidence>
<evidence type="ECO:0000256" key="9">
    <source>
        <dbReference type="ARBA" id="ARBA00022989"/>
    </source>
</evidence>
<dbReference type="InterPro" id="IPR011009">
    <property type="entry name" value="Kinase-like_dom_sf"/>
</dbReference>
<feature type="binding site" evidence="13">
    <location>
        <position position="384"/>
    </location>
    <ligand>
        <name>ATP</name>
        <dbReference type="ChEBI" id="CHEBI:30616"/>
    </ligand>
</feature>
<keyword evidence="3" id="KW-0808">Transferase</keyword>
<evidence type="ECO:0000256" key="13">
    <source>
        <dbReference type="PROSITE-ProRule" id="PRU10141"/>
    </source>
</evidence>
<feature type="domain" description="Protein kinase" evidence="16">
    <location>
        <begin position="355"/>
        <end position="627"/>
    </location>
</feature>
<keyword evidence="18" id="KW-0675">Receptor</keyword>
<dbReference type="Gene3D" id="1.10.510.10">
    <property type="entry name" value="Transferase(Phosphotransferase) domain 1"/>
    <property type="match status" value="1"/>
</dbReference>
<comment type="catalytic activity">
    <reaction evidence="12">
        <text>L-threonyl-[protein] + ATP = O-phospho-L-threonyl-[protein] + ADP + H(+)</text>
        <dbReference type="Rhea" id="RHEA:46608"/>
        <dbReference type="Rhea" id="RHEA-COMP:11060"/>
        <dbReference type="Rhea" id="RHEA-COMP:11605"/>
        <dbReference type="ChEBI" id="CHEBI:15378"/>
        <dbReference type="ChEBI" id="CHEBI:30013"/>
        <dbReference type="ChEBI" id="CHEBI:30616"/>
        <dbReference type="ChEBI" id="CHEBI:61977"/>
        <dbReference type="ChEBI" id="CHEBI:456216"/>
    </reaction>
</comment>
<sequence>MQTGLKTMEASSFSYHTFCLFFSLFLFPRPSNSQQAYLNDTGLNCSSNAAISKGYLCDGQFMKSCKSFVNFRSRSPFDTAISIAYLLGSEASQIASLNNISSTDNIPTNISIVVPISCMCSGNIYEHFTPYTVKKSDTYYITAKETYQGLTTCQAMISRNYYNPEDIPVGSELMVPVRCACPSQNQSINGVNSLLTYVIDKDETVVAIGNKFGVSTQSILEANMLSQQNNISDATPILVPLKSESCSEYPKMFFCNCPNGQLAYGSSDCVSDHGKSVPVKLVTLLGVGIGFGLLCLLLSGYKLYQCLKRRRIKTCKERFFKQNGGSLLEKKSFIGNGEKARLFTAEELERATDNYNQSRFLGKGGYGTVYKGMLRDGTIVAIKKSKEIDRKQVDQFVNEVLILSQINHRNIVKLLGCCLETETPLLVYEFISNGTLFHHIRKKDPESSLSWENRLNIACDVAGALAYMHASASMPIFHRDIKSSNILLDDKFNAKVSDFGTSRSVPEDKTHLTTAVQGTFGYMDPEYFQSSRFTDKSDVYSYGVTLVELLTGENPFHFAKDEGKNLVASFISLTGENQVVQILDPHVTAEARKEDIQAIAELGTRCLRLNGKKRPTMKEVSVELEGLRKSQRKVEDIQSSASELSCVNNRSNTIQEEHAEQSIEISLEMGSMSAFLDFISS</sequence>
<keyword evidence="5 15" id="KW-0732">Signal</keyword>
<organism evidence="18">
    <name type="scientific">Trema levigatum</name>
    <dbReference type="NCBI Taxonomy" id="1184763"/>
    <lineage>
        <taxon>Eukaryota</taxon>
        <taxon>Viridiplantae</taxon>
        <taxon>Streptophyta</taxon>
        <taxon>Embryophyta</taxon>
        <taxon>Tracheophyta</taxon>
        <taxon>Spermatophyta</taxon>
        <taxon>Magnoliopsida</taxon>
        <taxon>eudicotyledons</taxon>
        <taxon>Gunneridae</taxon>
        <taxon>Pentapetalae</taxon>
        <taxon>rosids</taxon>
        <taxon>fabids</taxon>
        <taxon>Rosales</taxon>
        <taxon>Cannabaceae</taxon>
        <taxon>Trema</taxon>
    </lineage>
</organism>
<feature type="chain" id="PRO_5012713728" evidence="15">
    <location>
        <begin position="34"/>
        <end position="681"/>
    </location>
</feature>
<keyword evidence="10 14" id="KW-0472">Membrane</keyword>
<dbReference type="PANTHER" id="PTHR27005">
    <property type="entry name" value="WALL-ASSOCIATED RECEPTOR KINASE-LIKE 21"/>
    <property type="match status" value="1"/>
</dbReference>
<feature type="signal peptide" evidence="15">
    <location>
        <begin position="1"/>
        <end position="33"/>
    </location>
</feature>
<evidence type="ECO:0000256" key="3">
    <source>
        <dbReference type="ARBA" id="ARBA00022679"/>
    </source>
</evidence>
<evidence type="ECO:0000256" key="8">
    <source>
        <dbReference type="ARBA" id="ARBA00022840"/>
    </source>
</evidence>
<dbReference type="EMBL" id="KY786221">
    <property type="protein sequence ID" value="ASM47268.1"/>
    <property type="molecule type" value="Genomic_DNA"/>
</dbReference>
<keyword evidence="2" id="KW-0723">Serine/threonine-protein kinase</keyword>
<dbReference type="InterPro" id="IPR017441">
    <property type="entry name" value="Protein_kinase_ATP_BS"/>
</dbReference>
<dbReference type="PROSITE" id="PS50011">
    <property type="entry name" value="PROTEIN_KINASE_DOM"/>
    <property type="match status" value="1"/>
</dbReference>
<dbReference type="GO" id="GO:0007166">
    <property type="term" value="P:cell surface receptor signaling pathway"/>
    <property type="evidence" value="ECO:0007669"/>
    <property type="project" value="InterPro"/>
</dbReference>
<dbReference type="Pfam" id="PF23472">
    <property type="entry name" value="LysM2_CERK1_LYK3_4_5"/>
    <property type="match status" value="1"/>
</dbReference>
<dbReference type="SMART" id="SM00257">
    <property type="entry name" value="LysM"/>
    <property type="match status" value="3"/>
</dbReference>
<keyword evidence="6 13" id="KW-0547">Nucleotide-binding</keyword>
<dbReference type="InterPro" id="IPR000719">
    <property type="entry name" value="Prot_kinase_dom"/>
</dbReference>
<evidence type="ECO:0000256" key="7">
    <source>
        <dbReference type="ARBA" id="ARBA00022777"/>
    </source>
</evidence>
<evidence type="ECO:0000256" key="5">
    <source>
        <dbReference type="ARBA" id="ARBA00022729"/>
    </source>
</evidence>
<dbReference type="InterPro" id="IPR045274">
    <property type="entry name" value="WAK-like"/>
</dbReference>
<comment type="subcellular location">
    <subcellularLocation>
        <location evidence="1">Membrane</location>
        <topology evidence="1">Single-pass type I membrane protein</topology>
    </subcellularLocation>
</comment>
<comment type="catalytic activity">
    <reaction evidence="11">
        <text>L-seryl-[protein] + ATP = O-phospho-L-seryl-[protein] + ADP + H(+)</text>
        <dbReference type="Rhea" id="RHEA:17989"/>
        <dbReference type="Rhea" id="RHEA-COMP:9863"/>
        <dbReference type="Rhea" id="RHEA-COMP:11604"/>
        <dbReference type="ChEBI" id="CHEBI:15378"/>
        <dbReference type="ChEBI" id="CHEBI:29999"/>
        <dbReference type="ChEBI" id="CHEBI:30616"/>
        <dbReference type="ChEBI" id="CHEBI:83421"/>
        <dbReference type="ChEBI" id="CHEBI:456216"/>
    </reaction>
</comment>
<evidence type="ECO:0000256" key="4">
    <source>
        <dbReference type="ARBA" id="ARBA00022692"/>
    </source>
</evidence>
<dbReference type="PROSITE" id="PS00108">
    <property type="entry name" value="PROTEIN_KINASE_ST"/>
    <property type="match status" value="1"/>
</dbReference>
<dbReference type="Pfam" id="PF00069">
    <property type="entry name" value="Pkinase"/>
    <property type="match status" value="1"/>
</dbReference>
<dbReference type="InterPro" id="IPR056561">
    <property type="entry name" value="NFP_LYK_LysM1"/>
</dbReference>
<evidence type="ECO:0000256" key="12">
    <source>
        <dbReference type="ARBA" id="ARBA00047951"/>
    </source>
</evidence>
<dbReference type="InterPro" id="IPR018392">
    <property type="entry name" value="LysM"/>
</dbReference>
<evidence type="ECO:0000256" key="6">
    <source>
        <dbReference type="ARBA" id="ARBA00022741"/>
    </source>
</evidence>
<dbReference type="SMART" id="SM00220">
    <property type="entry name" value="S_TKc"/>
    <property type="match status" value="1"/>
</dbReference>
<feature type="transmembrane region" description="Helical" evidence="14">
    <location>
        <begin position="281"/>
        <end position="304"/>
    </location>
</feature>
<dbReference type="PROSITE" id="PS00107">
    <property type="entry name" value="PROTEIN_KINASE_ATP"/>
    <property type="match status" value="1"/>
</dbReference>
<dbReference type="AlphaFoldDB" id="A0A221I0R9"/>
<evidence type="ECO:0000256" key="1">
    <source>
        <dbReference type="ARBA" id="ARBA00004479"/>
    </source>
</evidence>
<dbReference type="GO" id="GO:0004674">
    <property type="term" value="F:protein serine/threonine kinase activity"/>
    <property type="evidence" value="ECO:0007669"/>
    <property type="project" value="UniProtKB-KW"/>
</dbReference>
<name>A0A221I0R9_9ROSA</name>
<evidence type="ECO:0000259" key="17">
    <source>
        <dbReference type="PROSITE" id="PS51782"/>
    </source>
</evidence>
<protein>
    <submittedName>
        <fullName evidence="18">Lysm-containing receptor kinase 13</fullName>
    </submittedName>
</protein>
<dbReference type="GO" id="GO:0005886">
    <property type="term" value="C:plasma membrane"/>
    <property type="evidence" value="ECO:0007669"/>
    <property type="project" value="UniProtKB-ARBA"/>
</dbReference>
<dbReference type="InterPro" id="IPR036779">
    <property type="entry name" value="LysM_dom_sf"/>
</dbReference>
<dbReference type="GO" id="GO:0005524">
    <property type="term" value="F:ATP binding"/>
    <property type="evidence" value="ECO:0007669"/>
    <property type="project" value="UniProtKB-UniRule"/>
</dbReference>
<proteinExistence type="predicted"/>
<evidence type="ECO:0000259" key="16">
    <source>
        <dbReference type="PROSITE" id="PS50011"/>
    </source>
</evidence>
<evidence type="ECO:0000313" key="18">
    <source>
        <dbReference type="EMBL" id="ASM47268.1"/>
    </source>
</evidence>
<keyword evidence="4 14" id="KW-0812">Transmembrane</keyword>
<evidence type="ECO:0000256" key="11">
    <source>
        <dbReference type="ARBA" id="ARBA00047558"/>
    </source>
</evidence>
<dbReference type="FunFam" id="1.10.510.10:FF:000084">
    <property type="entry name" value="Wall-associated receptor kinase 2"/>
    <property type="match status" value="1"/>
</dbReference>
<dbReference type="FunFam" id="3.30.200.20:FF:000043">
    <property type="entry name" value="Wall-associated receptor kinase 2"/>
    <property type="match status" value="1"/>
</dbReference>
<accession>A0A221I0R9</accession>
<dbReference type="CDD" id="cd14066">
    <property type="entry name" value="STKc_IRAK"/>
    <property type="match status" value="1"/>
</dbReference>
<dbReference type="InterPro" id="IPR056562">
    <property type="entry name" value="LysM2_CERK1_LYK3_4_5"/>
</dbReference>
<dbReference type="SUPFAM" id="SSF56112">
    <property type="entry name" value="Protein kinase-like (PK-like)"/>
    <property type="match status" value="1"/>
</dbReference>
<dbReference type="InterPro" id="IPR056563">
    <property type="entry name" value="LysM3_LYK4_5"/>
</dbReference>
<keyword evidence="9 14" id="KW-1133">Transmembrane helix</keyword>
<reference evidence="18" key="1">
    <citation type="journal article" date="2017" name="J. ISSAAS">
        <title>Parallel loss of symbiosis genes in relatives of nitrogen-fixing non-legume Parasponia.</title>
        <authorList>
            <person name="van Velzen R."/>
            <person name="Holmer R."/>
            <person name="Bu F."/>
            <person name="Rutten L."/>
            <person name="Van Zeijl A."/>
            <person name="Liu W."/>
            <person name="Santuari L."/>
            <person name="Cao Q."/>
            <person name="Sharma T."/>
            <person name="Shen D."/>
            <person name="Roswanjaya Y."/>
            <person name="Wardhani T."/>
            <person name="Kalhor M.S."/>
            <person name="Jansen J."/>
            <person name="Van den Hoogen J."/>
            <person name="Gungor B."/>
            <person name="Hartog M."/>
            <person name="Hontelez J."/>
            <person name="Verver J."/>
            <person name="Yang W.-C."/>
            <person name="Schijlen E."/>
            <person name="Repin R."/>
            <person name="Schilthuizen M."/>
            <person name="Schranz E."/>
            <person name="Heidstra R."/>
            <person name="Miyata K."/>
            <person name="Fedorova E."/>
            <person name="Kohlen W."/>
            <person name="Bisseling T."/>
            <person name="Smit S."/>
            <person name="Geurts R."/>
        </authorList>
    </citation>
    <scope>NUCLEOTIDE SEQUENCE</scope>
</reference>
<dbReference type="Gene3D" id="3.30.200.20">
    <property type="entry name" value="Phosphorylase Kinase, domain 1"/>
    <property type="match status" value="1"/>
</dbReference>
<dbReference type="Pfam" id="PF23446">
    <property type="entry name" value="LysM1_NFP_LYK"/>
    <property type="match status" value="1"/>
</dbReference>
<dbReference type="Gene3D" id="3.10.350.10">
    <property type="entry name" value="LysM domain"/>
    <property type="match status" value="1"/>
</dbReference>
<evidence type="ECO:0000256" key="10">
    <source>
        <dbReference type="ARBA" id="ARBA00023136"/>
    </source>
</evidence>
<keyword evidence="8 13" id="KW-0067">ATP-binding</keyword>
<dbReference type="PANTHER" id="PTHR27005:SF537">
    <property type="entry name" value="LYSM TYPE RECEPTOR KINASE"/>
    <property type="match status" value="1"/>
</dbReference>
<gene>
    <name evidence="18" type="primary">LYK13</name>
</gene>
<feature type="domain" description="LysM" evidence="17">
    <location>
        <begin position="195"/>
        <end position="239"/>
    </location>
</feature>
<dbReference type="Pfam" id="PF23473">
    <property type="entry name" value="LysM3_LYK4_5"/>
    <property type="match status" value="1"/>
</dbReference>
<evidence type="ECO:0000256" key="15">
    <source>
        <dbReference type="SAM" id="SignalP"/>
    </source>
</evidence>
<evidence type="ECO:0000256" key="2">
    <source>
        <dbReference type="ARBA" id="ARBA00022527"/>
    </source>
</evidence>